<dbReference type="GeneID" id="93756864"/>
<evidence type="ECO:0000313" key="1">
    <source>
        <dbReference type="EMBL" id="ANS55300.1"/>
    </source>
</evidence>
<geneLocation type="plasmid" evidence="1">
    <name>pKP04VIM</name>
</geneLocation>
<sequence>MGKFYWAICHHCEGHGTIDNPAFSDGFTSAELYEMEPEERHRIVNGTYDVACTTCKGSGKIKVPIISALTFGEKRALVVERRERRELADLAQMEKMERMMGC</sequence>
<reference evidence="2 3" key="2">
    <citation type="submission" date="2021-09" db="EMBL/GenBank/DDBJ databases">
        <title>Whole genome sequencing of antimicrobial-resistant bacteria isolated from aquatic animals, plants, and environment in Asia.</title>
        <authorList>
            <person name="Hirabayashi A."/>
            <person name="Suzuki M."/>
        </authorList>
    </citation>
    <scope>NUCLEOTIDE SEQUENCE [LARGE SCALE GENOMIC DNA]</scope>
    <source>
        <strain evidence="2 3">NUITM-VK2</strain>
        <plasmid evidence="2 3">pNUITM-VK2</plasmid>
    </source>
</reference>
<dbReference type="RefSeq" id="WP_017901027.1">
    <property type="nucleotide sequence ID" value="NZ_AP018583.1"/>
</dbReference>
<protein>
    <submittedName>
        <fullName evidence="1">Uncharacterized protein</fullName>
    </submittedName>
</protein>
<organism evidence="1">
    <name type="scientific">Klebsiella pneumoniae</name>
    <dbReference type="NCBI Taxonomy" id="573"/>
    <lineage>
        <taxon>Bacteria</taxon>
        <taxon>Pseudomonadati</taxon>
        <taxon>Pseudomonadota</taxon>
        <taxon>Gammaproteobacteria</taxon>
        <taxon>Enterobacterales</taxon>
        <taxon>Enterobacteriaceae</taxon>
        <taxon>Klebsiella/Raoultella group</taxon>
        <taxon>Klebsiella</taxon>
        <taxon>Klebsiella pneumoniae complex</taxon>
    </lineage>
</organism>
<evidence type="ECO:0000313" key="2">
    <source>
        <dbReference type="EMBL" id="BDB30985.1"/>
    </source>
</evidence>
<geneLocation type="plasmid" evidence="2 3">
    <name>pNUITM-VK2</name>
</geneLocation>
<proteinExistence type="predicted"/>
<name>A0A1B1LQH3_KLEPN</name>
<dbReference type="AlphaFoldDB" id="A0A1B1LQH3"/>
<accession>A0A1B1LQH3</accession>
<dbReference type="PATRIC" id="fig|573.1650.peg.5679"/>
<evidence type="ECO:0000313" key="3">
    <source>
        <dbReference type="Proteomes" id="UP001319930"/>
    </source>
</evidence>
<keyword evidence="1" id="KW-0614">Plasmid</keyword>
<reference evidence="1" key="1">
    <citation type="submission" date="2015-12" db="EMBL/GenBank/DDBJ databases">
        <title>Klebsiella pneumoniae strain KP04 plasmid pKP04VIM, complete sequence.</title>
        <authorList>
            <person name="Li R."/>
            <person name="Lin D."/>
            <person name="Chen C."/>
        </authorList>
    </citation>
    <scope>NUCLEOTIDE SEQUENCE</scope>
    <source>
        <plasmid evidence="1">pKP04VIM</plasmid>
    </source>
</reference>
<gene>
    <name evidence="2" type="ORF">NUITMVK2_0990</name>
</gene>
<dbReference type="Proteomes" id="UP001319930">
    <property type="component" value="Plasmid pNUITM-VK2"/>
</dbReference>
<dbReference type="EMBL" id="KU318421">
    <property type="protein sequence ID" value="ANS55300.1"/>
    <property type="molecule type" value="Genomic_DNA"/>
</dbReference>
<dbReference type="EMBL" id="AP025164">
    <property type="protein sequence ID" value="BDB30985.1"/>
    <property type="molecule type" value="Genomic_DNA"/>
</dbReference>